<dbReference type="Proteomes" id="UP000035963">
    <property type="component" value="Unassembled WGS sequence"/>
</dbReference>
<organism evidence="1 2">
    <name type="scientific">Caballeronia mineralivorans PML1(12)</name>
    <dbReference type="NCBI Taxonomy" id="908627"/>
    <lineage>
        <taxon>Bacteria</taxon>
        <taxon>Pseudomonadati</taxon>
        <taxon>Pseudomonadota</taxon>
        <taxon>Betaproteobacteria</taxon>
        <taxon>Burkholderiales</taxon>
        <taxon>Burkholderiaceae</taxon>
        <taxon>Caballeronia</taxon>
    </lineage>
</organism>
<dbReference type="OrthoDB" id="9005660at2"/>
<dbReference type="InterPro" id="IPR021317">
    <property type="entry name" value="DUF2917"/>
</dbReference>
<evidence type="ECO:0000313" key="2">
    <source>
        <dbReference type="Proteomes" id="UP000035963"/>
    </source>
</evidence>
<comment type="caution">
    <text evidence="1">The sequence shown here is derived from an EMBL/GenBank/DDBJ whole genome shotgun (WGS) entry which is preliminary data.</text>
</comment>
<keyword evidence="2" id="KW-1185">Reference proteome</keyword>
<accession>A0A0J1CPX6</accession>
<dbReference type="EMBL" id="AEJF01000173">
    <property type="protein sequence ID" value="KLU22685.1"/>
    <property type="molecule type" value="Genomic_DNA"/>
</dbReference>
<proteinExistence type="predicted"/>
<dbReference type="AlphaFoldDB" id="A0A0J1CPX6"/>
<reference evidence="1 2" key="1">
    <citation type="journal article" date="2015" name="Genome Announc.">
        <title>Draft Genome Sequence of Burkholderia sp. Strain PML1(12), an Ectomycorrhizosphere-Inhabiting Bacterium with Effective Mineral-Weathering Ability.</title>
        <authorList>
            <person name="Uroz S."/>
            <person name="Oger P."/>
        </authorList>
    </citation>
    <scope>NUCLEOTIDE SEQUENCE [LARGE SCALE GENOMIC DNA]</scope>
    <source>
        <strain evidence="2">PML1(12)</strain>
    </source>
</reference>
<name>A0A0J1CPX6_9BURK</name>
<protein>
    <recommendedName>
        <fullName evidence="3">DUF2917 domain-containing protein</fullName>
    </recommendedName>
</protein>
<gene>
    <name evidence="1" type="ORF">EOS_28510</name>
</gene>
<dbReference type="PATRIC" id="fig|908627.4.peg.6375"/>
<evidence type="ECO:0008006" key="3">
    <source>
        <dbReference type="Google" id="ProtNLM"/>
    </source>
</evidence>
<dbReference type="RefSeq" id="WP_047895544.1">
    <property type="nucleotide sequence ID" value="NZ_AEJF01000173.1"/>
</dbReference>
<sequence>MREISTSITFEIGDGETVPMRIGHSVKLVVQGAPVWATRSNDTEDYWLVPGDSLKLRSRERLWLSTEKGRTAQVVFTLAPRPDQRAIGWLARGFEKLAGRFRSGWRTV</sequence>
<dbReference type="Pfam" id="PF11142">
    <property type="entry name" value="DUF2917"/>
    <property type="match status" value="1"/>
</dbReference>
<evidence type="ECO:0000313" key="1">
    <source>
        <dbReference type="EMBL" id="KLU22685.1"/>
    </source>
</evidence>